<keyword evidence="2" id="KW-0472">Membrane</keyword>
<protein>
    <submittedName>
        <fullName evidence="3">Uncharacterized protein</fullName>
    </submittedName>
</protein>
<keyword evidence="2" id="KW-1133">Transmembrane helix</keyword>
<dbReference type="OrthoDB" id="3692311at2759"/>
<comment type="caution">
    <text evidence="3">The sequence shown here is derived from an EMBL/GenBank/DDBJ whole genome shotgun (WGS) entry which is preliminary data.</text>
</comment>
<sequence length="771" mass="84913">MSLTRSVSPLSSGPSPVSGRYNEISPIESRNYQEQQQYQPISSAGDPQRQEGQQQEPQEQPQQQQQGEEFYNPSQNPAGNVQPTHPDRTPMLSDGQEGFSRGQVAEKTPPEFVKGGLRIETIIADVLTILIPIVLLIFASILISKNGKETSIHQIEQWQNAASVLSTFFPLFFSAVVGRLMMQLGRWKLERGVTVETLEQLTGSRTFFGAVITQVRLRSLSVLAVPLVLLWAFSPVGSQALTRLVQPRLAIATESSRMTYFDTIGSAPSDSIGDQVMGNEWWYSMERMSKLRAELDSRNTIYGSMLTAPRAVKQSSMDLWGNIKIPFLANDQDSTWQAVSANSDRPYSSLIGLPFANISAGNNTFEIESTYVALECDDLELWELPVGSSNSSQPGYLNATYIAALGGGGVEQPAPNGTFQGFSIDRGGNYDSREASWSVGIDRLINEKWLEGFEWGSDGQEQTKRRNTLRLFENENGIDIGPTRISFQSYIPQNTTENPEVTQMRYYGTHCSVKQKYVESKVDCEKTSSSSLAQCAVTAQRPSQKQNLSENLTILNWPQTWLILSKYWPLASAPTITSFSGYASHDLTLQYLVDPDSSLQFSSAAAQLEPSKIDKKDLSTRLSQALNTYIQLSSAAGHALEGSSLSGDGSNTQEADSQVDKWSVVYSISTIWTVFCILSIILLLASGVAGVAFAHLAVSPDIFGYATAALRKNNMYLSKASETMDGMELARELKKRRVCYGWSENELGTDGVTGIGEILDTGRREHTPPSV</sequence>
<organism evidence="3 4">
    <name type="scientific">Clonostachys solani</name>
    <dbReference type="NCBI Taxonomy" id="160281"/>
    <lineage>
        <taxon>Eukaryota</taxon>
        <taxon>Fungi</taxon>
        <taxon>Dikarya</taxon>
        <taxon>Ascomycota</taxon>
        <taxon>Pezizomycotina</taxon>
        <taxon>Sordariomycetes</taxon>
        <taxon>Hypocreomycetidae</taxon>
        <taxon>Hypocreales</taxon>
        <taxon>Bionectriaceae</taxon>
        <taxon>Clonostachys</taxon>
    </lineage>
</organism>
<dbReference type="AlphaFoldDB" id="A0A9N9Z944"/>
<gene>
    <name evidence="3" type="ORF">CSOL1703_00014431</name>
</gene>
<feature type="compositionally biased region" description="Low complexity" evidence="1">
    <location>
        <begin position="1"/>
        <end position="19"/>
    </location>
</feature>
<proteinExistence type="predicted"/>
<feature type="transmembrane region" description="Helical" evidence="2">
    <location>
        <begin position="122"/>
        <end position="143"/>
    </location>
</feature>
<feature type="transmembrane region" description="Helical" evidence="2">
    <location>
        <begin position="163"/>
        <end position="182"/>
    </location>
</feature>
<feature type="compositionally biased region" description="Low complexity" evidence="1">
    <location>
        <begin position="50"/>
        <end position="69"/>
    </location>
</feature>
<evidence type="ECO:0000256" key="1">
    <source>
        <dbReference type="SAM" id="MobiDB-lite"/>
    </source>
</evidence>
<keyword evidence="4" id="KW-1185">Reference proteome</keyword>
<accession>A0A9N9Z944</accession>
<feature type="transmembrane region" description="Helical" evidence="2">
    <location>
        <begin position="671"/>
        <end position="694"/>
    </location>
</feature>
<reference evidence="3 4" key="2">
    <citation type="submission" date="2021-10" db="EMBL/GenBank/DDBJ databases">
        <authorList>
            <person name="Piombo E."/>
        </authorList>
    </citation>
    <scope>NUCLEOTIDE SEQUENCE [LARGE SCALE GENOMIC DNA]</scope>
</reference>
<evidence type="ECO:0000256" key="2">
    <source>
        <dbReference type="SAM" id="Phobius"/>
    </source>
</evidence>
<feature type="compositionally biased region" description="Polar residues" evidence="1">
    <location>
        <begin position="72"/>
        <end position="83"/>
    </location>
</feature>
<evidence type="ECO:0000313" key="4">
    <source>
        <dbReference type="Proteomes" id="UP000775872"/>
    </source>
</evidence>
<name>A0A9N9Z944_9HYPO</name>
<dbReference type="EMBL" id="CABFOC020000042">
    <property type="protein sequence ID" value="CAH0051780.1"/>
    <property type="molecule type" value="Genomic_DNA"/>
</dbReference>
<evidence type="ECO:0000313" key="3">
    <source>
        <dbReference type="EMBL" id="CAH0051780.1"/>
    </source>
</evidence>
<reference evidence="4" key="1">
    <citation type="submission" date="2019-06" db="EMBL/GenBank/DDBJ databases">
        <authorList>
            <person name="Broberg M."/>
        </authorList>
    </citation>
    <scope>NUCLEOTIDE SEQUENCE [LARGE SCALE GENOMIC DNA]</scope>
</reference>
<feature type="compositionally biased region" description="Polar residues" evidence="1">
    <location>
        <begin position="28"/>
        <end position="42"/>
    </location>
</feature>
<dbReference type="Proteomes" id="UP000775872">
    <property type="component" value="Unassembled WGS sequence"/>
</dbReference>
<feature type="region of interest" description="Disordered" evidence="1">
    <location>
        <begin position="1"/>
        <end position="107"/>
    </location>
</feature>
<keyword evidence="2" id="KW-0812">Transmembrane</keyword>